<name>A0A1V9ZGK5_ACHHY</name>
<evidence type="ECO:0008006" key="9">
    <source>
        <dbReference type="Google" id="ProtNLM"/>
    </source>
</evidence>
<protein>
    <recommendedName>
        <fullName evidence="9">Golgi apparatus membrane protein TVP15</fullName>
    </recommendedName>
</protein>
<evidence type="ECO:0000256" key="4">
    <source>
        <dbReference type="ARBA" id="ARBA00023136"/>
    </source>
</evidence>
<evidence type="ECO:0000256" key="5">
    <source>
        <dbReference type="SAM" id="MobiDB-lite"/>
    </source>
</evidence>
<sequence length="200" mass="21946">MAETTAASMPLPKPDVTPVQPSSGMAVSIKGKEVVSKYIDSINQTDILRINGYLRVANIFTGVVFGIMGIFDLFSIDSYKSFLVAIYVIVLSALLVLFEFREKFPKLEAKTKENFGFMFTGFGRSVYILIIAFLSFSQGTFGIIMGVGFLLLSAFNFFIMWNHPGYHQVMRAPNTTYAPTAEVSTTATEVYVPTAAGVAV</sequence>
<evidence type="ECO:0000256" key="6">
    <source>
        <dbReference type="SAM" id="Phobius"/>
    </source>
</evidence>
<evidence type="ECO:0000313" key="8">
    <source>
        <dbReference type="Proteomes" id="UP000243579"/>
    </source>
</evidence>
<gene>
    <name evidence="7" type="ORF">ACHHYP_20632</name>
</gene>
<feature type="transmembrane region" description="Helical" evidence="6">
    <location>
        <begin position="115"/>
        <end position="135"/>
    </location>
</feature>
<accession>A0A1V9ZGK5</accession>
<dbReference type="Proteomes" id="UP000243579">
    <property type="component" value="Unassembled WGS sequence"/>
</dbReference>
<dbReference type="GO" id="GO:0016020">
    <property type="term" value="C:membrane"/>
    <property type="evidence" value="ECO:0007669"/>
    <property type="project" value="UniProtKB-SubCell"/>
</dbReference>
<evidence type="ECO:0000256" key="3">
    <source>
        <dbReference type="ARBA" id="ARBA00022989"/>
    </source>
</evidence>
<keyword evidence="3 6" id="KW-1133">Transmembrane helix</keyword>
<dbReference type="PANTHER" id="PTHR38894">
    <property type="entry name" value="TRANSMEMBRANE PROTEIN"/>
    <property type="match status" value="1"/>
</dbReference>
<comment type="subcellular location">
    <subcellularLocation>
        <location evidence="1">Membrane</location>
        <topology evidence="1">Multi-pass membrane protein</topology>
    </subcellularLocation>
</comment>
<reference evidence="7 8" key="1">
    <citation type="journal article" date="2014" name="Genome Biol. Evol.">
        <title>The secreted proteins of Achlya hypogyna and Thraustotheca clavata identify the ancestral oomycete secretome and reveal gene acquisitions by horizontal gene transfer.</title>
        <authorList>
            <person name="Misner I."/>
            <person name="Blouin N."/>
            <person name="Leonard G."/>
            <person name="Richards T.A."/>
            <person name="Lane C.E."/>
        </authorList>
    </citation>
    <scope>NUCLEOTIDE SEQUENCE [LARGE SCALE GENOMIC DNA]</scope>
    <source>
        <strain evidence="7 8">ATCC 48635</strain>
    </source>
</reference>
<feature type="transmembrane region" description="Helical" evidence="6">
    <location>
        <begin position="56"/>
        <end position="76"/>
    </location>
</feature>
<keyword evidence="8" id="KW-1185">Reference proteome</keyword>
<evidence type="ECO:0000313" key="7">
    <source>
        <dbReference type="EMBL" id="OQR97087.1"/>
    </source>
</evidence>
<evidence type="ECO:0000256" key="2">
    <source>
        <dbReference type="ARBA" id="ARBA00022692"/>
    </source>
</evidence>
<dbReference type="PANTHER" id="PTHR38894:SF1">
    <property type="entry name" value="TRANSMEMBRANE PROTEIN"/>
    <property type="match status" value="1"/>
</dbReference>
<feature type="transmembrane region" description="Helical" evidence="6">
    <location>
        <begin position="141"/>
        <end position="161"/>
    </location>
</feature>
<feature type="region of interest" description="Disordered" evidence="5">
    <location>
        <begin position="1"/>
        <end position="22"/>
    </location>
</feature>
<feature type="transmembrane region" description="Helical" evidence="6">
    <location>
        <begin position="82"/>
        <end position="100"/>
    </location>
</feature>
<keyword evidence="4 6" id="KW-0472">Membrane</keyword>
<dbReference type="Pfam" id="PF08507">
    <property type="entry name" value="COPI_assoc"/>
    <property type="match status" value="1"/>
</dbReference>
<dbReference type="EMBL" id="JNBR01000123">
    <property type="protein sequence ID" value="OQR97087.1"/>
    <property type="molecule type" value="Genomic_DNA"/>
</dbReference>
<evidence type="ECO:0000256" key="1">
    <source>
        <dbReference type="ARBA" id="ARBA00004141"/>
    </source>
</evidence>
<proteinExistence type="predicted"/>
<dbReference type="AlphaFoldDB" id="A0A1V9ZGK5"/>
<dbReference type="OrthoDB" id="203284at2759"/>
<keyword evidence="2 6" id="KW-0812">Transmembrane</keyword>
<organism evidence="7 8">
    <name type="scientific">Achlya hypogyna</name>
    <name type="common">Oomycete</name>
    <name type="synonym">Protoachlya hypogyna</name>
    <dbReference type="NCBI Taxonomy" id="1202772"/>
    <lineage>
        <taxon>Eukaryota</taxon>
        <taxon>Sar</taxon>
        <taxon>Stramenopiles</taxon>
        <taxon>Oomycota</taxon>
        <taxon>Saprolegniomycetes</taxon>
        <taxon>Saprolegniales</taxon>
        <taxon>Achlyaceae</taxon>
        <taxon>Achlya</taxon>
    </lineage>
</organism>
<dbReference type="InterPro" id="IPR013714">
    <property type="entry name" value="Golgi_TVP15"/>
</dbReference>
<comment type="caution">
    <text evidence="7">The sequence shown here is derived from an EMBL/GenBank/DDBJ whole genome shotgun (WGS) entry which is preliminary data.</text>
</comment>